<feature type="compositionally biased region" description="Low complexity" evidence="1">
    <location>
        <begin position="40"/>
        <end position="51"/>
    </location>
</feature>
<dbReference type="RefSeq" id="WP_194518791.1">
    <property type="nucleotide sequence ID" value="NZ_JAIWLU010000010.1"/>
</dbReference>
<feature type="compositionally biased region" description="Gly residues" evidence="1">
    <location>
        <begin position="65"/>
        <end position="76"/>
    </location>
</feature>
<organism evidence="2 3">
    <name type="scientific">Nonomuraea cavernae</name>
    <dbReference type="NCBI Taxonomy" id="2045107"/>
    <lineage>
        <taxon>Bacteria</taxon>
        <taxon>Bacillati</taxon>
        <taxon>Actinomycetota</taxon>
        <taxon>Actinomycetes</taxon>
        <taxon>Streptosporangiales</taxon>
        <taxon>Streptosporangiaceae</taxon>
        <taxon>Nonomuraea</taxon>
    </lineage>
</organism>
<evidence type="ECO:0000256" key="1">
    <source>
        <dbReference type="SAM" id="MobiDB-lite"/>
    </source>
</evidence>
<feature type="region of interest" description="Disordered" evidence="1">
    <location>
        <begin position="39"/>
        <end position="109"/>
    </location>
</feature>
<reference evidence="2" key="1">
    <citation type="journal article" date="2014" name="Int. J. Syst. Evol. Microbiol.">
        <title>Complete genome sequence of Corynebacterium casei LMG S-19264T (=DSM 44701T), isolated from a smear-ripened cheese.</title>
        <authorList>
            <consortium name="US DOE Joint Genome Institute (JGI-PGF)"/>
            <person name="Walter F."/>
            <person name="Albersmeier A."/>
            <person name="Kalinowski J."/>
            <person name="Ruckert C."/>
        </authorList>
    </citation>
    <scope>NUCLEOTIDE SEQUENCE</scope>
    <source>
        <strain evidence="2">CGMCC 4.7368</strain>
    </source>
</reference>
<name>A0A917YZG9_9ACTN</name>
<evidence type="ECO:0000313" key="3">
    <source>
        <dbReference type="Proteomes" id="UP000646523"/>
    </source>
</evidence>
<dbReference type="EMBL" id="BMNH01000006">
    <property type="protein sequence ID" value="GGO68738.1"/>
    <property type="molecule type" value="Genomic_DNA"/>
</dbReference>
<evidence type="ECO:0000313" key="2">
    <source>
        <dbReference type="EMBL" id="GGO68738.1"/>
    </source>
</evidence>
<dbReference type="AlphaFoldDB" id="A0A917YZG9"/>
<gene>
    <name evidence="2" type="ORF">GCM10012289_28210</name>
</gene>
<proteinExistence type="predicted"/>
<protein>
    <submittedName>
        <fullName evidence="2">Uncharacterized protein</fullName>
    </submittedName>
</protein>
<accession>A0A917YZG9</accession>
<dbReference type="InterPro" id="IPR029044">
    <property type="entry name" value="Nucleotide-diphossugar_trans"/>
</dbReference>
<keyword evidence="3" id="KW-1185">Reference proteome</keyword>
<dbReference type="Proteomes" id="UP000646523">
    <property type="component" value="Unassembled WGS sequence"/>
</dbReference>
<comment type="caution">
    <text evidence="2">The sequence shown here is derived from an EMBL/GenBank/DDBJ whole genome shotgun (WGS) entry which is preliminary data.</text>
</comment>
<dbReference type="SUPFAM" id="SSF53448">
    <property type="entry name" value="Nucleotide-diphospho-sugar transferases"/>
    <property type="match status" value="1"/>
</dbReference>
<sequence length="333" mass="34810">MTEAPHDVKVWPTVSSIPVSAVTDDSPPGRLLPPRIEEVAGASGTGRDSTGGAAGGGAGRDAAGGSTGGAATGVGTGRARSATGGARGNPAAEFGFSGDPGQHGTPDDDMLHAQRVWDGTLATNRLDDLGVNTERQRVETADVTITVGVLVDGRPDDVRRSLRSVLDHTSAAVLALDLGDVDGAGRVLRELAEEYPERVIAWHVAERPAWHGGTASWGESRTKLMRLDTSEVHVLLETLVTLDGDAITPLVAAVYEGAVAAGWMGYERDGDNWREAAPGRVAALSGDLMAVRRSVALGASPEDARDGFELSRALRGELVVPRDRLEVRRTQAH</sequence>
<reference evidence="2" key="2">
    <citation type="submission" date="2020-09" db="EMBL/GenBank/DDBJ databases">
        <authorList>
            <person name="Sun Q."/>
            <person name="Zhou Y."/>
        </authorList>
    </citation>
    <scope>NUCLEOTIDE SEQUENCE</scope>
    <source>
        <strain evidence="2">CGMCC 4.7368</strain>
    </source>
</reference>